<organism evidence="12 13">
    <name type="scientific">Trichinella pseudospiralis</name>
    <name type="common">Parasitic roundworm</name>
    <dbReference type="NCBI Taxonomy" id="6337"/>
    <lineage>
        <taxon>Eukaryota</taxon>
        <taxon>Metazoa</taxon>
        <taxon>Ecdysozoa</taxon>
        <taxon>Nematoda</taxon>
        <taxon>Enoplea</taxon>
        <taxon>Dorylaimia</taxon>
        <taxon>Trichinellida</taxon>
        <taxon>Trichinellidae</taxon>
        <taxon>Trichinella</taxon>
    </lineage>
</organism>
<name>A0A0V1EMX6_TRIPS</name>
<keyword evidence="6" id="KW-0175">Coiled coil</keyword>
<dbReference type="Pfam" id="PF12341">
    <property type="entry name" value="Mcl1_mid"/>
    <property type="match status" value="1"/>
</dbReference>
<keyword evidence="3" id="KW-0677">Repeat</keyword>
<dbReference type="GO" id="GO:0003677">
    <property type="term" value="F:DNA binding"/>
    <property type="evidence" value="ECO:0007669"/>
    <property type="project" value="UniProtKB-KW"/>
</dbReference>
<dbReference type="InterPro" id="IPR015943">
    <property type="entry name" value="WD40/YVTN_repeat-like_dom_sf"/>
</dbReference>
<sequence length="1075" mass="120678">MAKFLPFRFGHISGMVSLSLNSEERLIISGGEDGQIRAWKNFEEAEIKTYDITECITAVACSGNRAFVATETNTVNEYNLLNGEFVCTVTRCSLPITRIVVSPTGTHILVSSCDFTVKYVNLENKSFTSLEGHSGPVLNVAVDSSETYAATSSCDSCVKIWRLSDSQCVESLPILKRSSEFSLSDPMLKIDWSPNSSELLAIPSENVIKLYTRESWNLKSELQCENETSPCSICVFDPSGKMIAAAYIDGSLRVYDVVMSTCLFKKNTLKTIADMIWNTFEQDSLLMADTEGCVGTWKNLNSTAASKEVTETALSVGRKIAISDDEDSKDFDIGAIKSEYMTQLSEDDSTSVGAKAVFSEEEMLLIFKKWAKSTELKPFASASTPLNHQKRYMKWNAFGVVKQISGELDSIDVEFHDPSVHHSLHFDNAITEFFAGDVSDEAIAFASAKTATNNSQIFVAHFASWDNSKEWSADLPESESVECLCIGKGWIAFASSKLLLRIYTLSGFPLWTSCLNGSVVTMTARGERLAVVYKEGTPFMGQQAPLRCSVYALNWSTESVGNKIQLLGTYAVALSAGAILTWLCVTEKGNCCTADSKGAVRILSGGIWLLACDLTKAAYHVYDHLWPVDVLESSCEVLCVPCNKSLYPAFAPKPVMVQVKWNVDLCDCNLGRTEIEQPIMISSIQSRLLTNNSEVDLEYADRKELLKTFAIACKTERYARAYDIASLASCKSLKTFIKYANENRCKLLAEKLARLFEQRQELLERRNSKRQEQEQMMMMMMTTAQNANQQQPKTSTQRSTVIRTAEKQRQQLSAAFTSTLSSTLSSPSFMQDMSMTDTSADLSDMMTSSLLGQNFKTPTSRNPFKRTFQSNNTFTDDGESIFDKSTPKKRLLTKYDQKATREENFQSSSKQTSLISTWSSLPTESENQFSQDLFAPTEKKTPITSLEQFRYSEKQQANVETLEPFPKWMENNKIMLMETFEGDSTDNMSFTQFALKQYRHYKDTLSSQDKDMIVSKVSPPEDPIVYTFTWQFWVLLLLFIIVSNIILTFLYRSVCKLMKLTRQKIVHSYFKCTND</sequence>
<dbReference type="AlphaFoldDB" id="A0A0V1EMX6"/>
<dbReference type="GO" id="GO:0006281">
    <property type="term" value="P:DNA repair"/>
    <property type="evidence" value="ECO:0007669"/>
    <property type="project" value="TreeGrafter"/>
</dbReference>
<dbReference type="GO" id="GO:0043596">
    <property type="term" value="C:nuclear replication fork"/>
    <property type="evidence" value="ECO:0007669"/>
    <property type="project" value="TreeGrafter"/>
</dbReference>
<evidence type="ECO:0000256" key="5">
    <source>
        <dbReference type="PROSITE-ProRule" id="PRU00221"/>
    </source>
</evidence>
<dbReference type="Pfam" id="PF24817">
    <property type="entry name" value="WD40_WDHD1_1st"/>
    <property type="match status" value="1"/>
</dbReference>
<keyword evidence="2 5" id="KW-0853">WD repeat</keyword>
<keyword evidence="4" id="KW-0539">Nucleus</keyword>
<evidence type="ECO:0000259" key="9">
    <source>
        <dbReference type="Pfam" id="PF12341"/>
    </source>
</evidence>
<dbReference type="InterPro" id="IPR001680">
    <property type="entry name" value="WD40_rpt"/>
</dbReference>
<evidence type="ECO:0000256" key="3">
    <source>
        <dbReference type="ARBA" id="ARBA00022737"/>
    </source>
</evidence>
<dbReference type="InterPro" id="IPR036322">
    <property type="entry name" value="WD40_repeat_dom_sf"/>
</dbReference>
<dbReference type="InterPro" id="IPR048591">
    <property type="entry name" value="WDHD1/CFT4_hel"/>
</dbReference>
<dbReference type="Pfam" id="PF20946">
    <property type="entry name" value="Ctf4_C"/>
    <property type="match status" value="1"/>
</dbReference>
<evidence type="ECO:0000256" key="1">
    <source>
        <dbReference type="ARBA" id="ARBA00004123"/>
    </source>
</evidence>
<dbReference type="PANTHER" id="PTHR19932">
    <property type="entry name" value="WD REPEAT AND HMG-BOX DNA BINDING PROTEIN"/>
    <property type="match status" value="1"/>
</dbReference>
<comment type="subcellular location">
    <subcellularLocation>
        <location evidence="1">Nucleus</location>
    </subcellularLocation>
</comment>
<reference evidence="12 13" key="1">
    <citation type="submission" date="2015-01" db="EMBL/GenBank/DDBJ databases">
        <title>Evolution of Trichinella species and genotypes.</title>
        <authorList>
            <person name="Korhonen P.K."/>
            <person name="Edoardo P."/>
            <person name="Giuseppe L.R."/>
            <person name="Gasser R.B."/>
        </authorList>
    </citation>
    <scope>NUCLEOTIDE SEQUENCE [LARGE SCALE GENOMIC DNA]</scope>
    <source>
        <strain evidence="12">ISS13</strain>
    </source>
</reference>
<keyword evidence="8" id="KW-1133">Transmembrane helix</keyword>
<dbReference type="SUPFAM" id="SSF50978">
    <property type="entry name" value="WD40 repeat-like"/>
    <property type="match status" value="1"/>
</dbReference>
<feature type="domain" description="WDHD1 first WD40" evidence="11">
    <location>
        <begin position="8"/>
        <end position="296"/>
    </location>
</feature>
<gene>
    <name evidence="12" type="primary">Wdhd1</name>
    <name evidence="12" type="ORF">T4A_8746</name>
</gene>
<keyword evidence="8" id="KW-0472">Membrane</keyword>
<evidence type="ECO:0000256" key="2">
    <source>
        <dbReference type="ARBA" id="ARBA00022574"/>
    </source>
</evidence>
<evidence type="ECO:0000256" key="8">
    <source>
        <dbReference type="SAM" id="Phobius"/>
    </source>
</evidence>
<accession>A0A0V1EMX6</accession>
<dbReference type="SUPFAM" id="SSF82171">
    <property type="entry name" value="DPP6 N-terminal domain-like"/>
    <property type="match status" value="1"/>
</dbReference>
<feature type="domain" description="WDHD1/CFT4 second beta-propeller" evidence="9">
    <location>
        <begin position="377"/>
        <end position="663"/>
    </location>
</feature>
<evidence type="ECO:0000259" key="10">
    <source>
        <dbReference type="Pfam" id="PF20946"/>
    </source>
</evidence>
<dbReference type="PANTHER" id="PTHR19932:SF10">
    <property type="entry name" value="WD REPEAT AND HMG-BOX DNA-BINDING PROTEIN 1"/>
    <property type="match status" value="1"/>
</dbReference>
<evidence type="ECO:0000313" key="13">
    <source>
        <dbReference type="Proteomes" id="UP000054632"/>
    </source>
</evidence>
<dbReference type="PROSITE" id="PS50294">
    <property type="entry name" value="WD_REPEATS_REGION"/>
    <property type="match status" value="2"/>
</dbReference>
<dbReference type="GO" id="GO:0000278">
    <property type="term" value="P:mitotic cell cycle"/>
    <property type="evidence" value="ECO:0007669"/>
    <property type="project" value="TreeGrafter"/>
</dbReference>
<feature type="domain" description="WDHD1/CFT4 helical bundle" evidence="10">
    <location>
        <begin position="695"/>
        <end position="761"/>
    </location>
</feature>
<evidence type="ECO:0000313" key="12">
    <source>
        <dbReference type="EMBL" id="KRY75000.1"/>
    </source>
</evidence>
<dbReference type="InterPro" id="IPR057646">
    <property type="entry name" value="WD40_WDHD1_1st"/>
</dbReference>
<dbReference type="GO" id="GO:0003682">
    <property type="term" value="F:chromatin binding"/>
    <property type="evidence" value="ECO:0007669"/>
    <property type="project" value="TreeGrafter"/>
</dbReference>
<keyword evidence="12" id="KW-0238">DNA-binding</keyword>
<dbReference type="SMART" id="SM00320">
    <property type="entry name" value="WD40"/>
    <property type="match status" value="6"/>
</dbReference>
<dbReference type="GO" id="GO:0006261">
    <property type="term" value="P:DNA-templated DNA replication"/>
    <property type="evidence" value="ECO:0007669"/>
    <property type="project" value="TreeGrafter"/>
</dbReference>
<dbReference type="InterPro" id="IPR022100">
    <property type="entry name" value="WDHD1/CFT4_beta-prop_2nd"/>
</dbReference>
<dbReference type="EMBL" id="JYDR01000021">
    <property type="protein sequence ID" value="KRY75000.1"/>
    <property type="molecule type" value="Genomic_DNA"/>
</dbReference>
<comment type="caution">
    <text evidence="12">The sequence shown here is derived from an EMBL/GenBank/DDBJ whole genome shotgun (WGS) entry which is preliminary data.</text>
</comment>
<evidence type="ECO:0000259" key="11">
    <source>
        <dbReference type="Pfam" id="PF24817"/>
    </source>
</evidence>
<dbReference type="PROSITE" id="PS50082">
    <property type="entry name" value="WD_REPEATS_2"/>
    <property type="match status" value="2"/>
</dbReference>
<keyword evidence="8" id="KW-0812">Transmembrane</keyword>
<feature type="transmembrane region" description="Helical" evidence="8">
    <location>
        <begin position="1030"/>
        <end position="1051"/>
    </location>
</feature>
<evidence type="ECO:0000256" key="7">
    <source>
        <dbReference type="SAM" id="MobiDB-lite"/>
    </source>
</evidence>
<feature type="repeat" description="WD" evidence="5">
    <location>
        <begin position="130"/>
        <end position="171"/>
    </location>
</feature>
<feature type="coiled-coil region" evidence="6">
    <location>
        <begin position="745"/>
        <end position="772"/>
    </location>
</feature>
<feature type="region of interest" description="Disordered" evidence="7">
    <location>
        <begin position="853"/>
        <end position="872"/>
    </location>
</feature>
<dbReference type="Gene3D" id="2.130.10.10">
    <property type="entry name" value="YVTN repeat-like/Quinoprotein amine dehydrogenase"/>
    <property type="match status" value="2"/>
</dbReference>
<proteinExistence type="predicted"/>
<evidence type="ECO:0000256" key="4">
    <source>
        <dbReference type="ARBA" id="ARBA00023242"/>
    </source>
</evidence>
<evidence type="ECO:0000256" key="6">
    <source>
        <dbReference type="SAM" id="Coils"/>
    </source>
</evidence>
<feature type="repeat" description="WD" evidence="5">
    <location>
        <begin position="8"/>
        <end position="49"/>
    </location>
</feature>
<protein>
    <submittedName>
        <fullName evidence="12">WD repeat and HMG-box DNA-binding protein 1</fullName>
    </submittedName>
</protein>
<dbReference type="Proteomes" id="UP000054632">
    <property type="component" value="Unassembled WGS sequence"/>
</dbReference>